<feature type="transmembrane region" description="Helical" evidence="1">
    <location>
        <begin position="6"/>
        <end position="37"/>
    </location>
</feature>
<keyword evidence="1" id="KW-1133">Transmembrane helix</keyword>
<feature type="transmembrane region" description="Helical" evidence="1">
    <location>
        <begin position="49"/>
        <end position="73"/>
    </location>
</feature>
<dbReference type="InterPro" id="IPR007403">
    <property type="entry name" value="DUF456"/>
</dbReference>
<gene>
    <name evidence="2" type="ORF">ERX29_04020</name>
</gene>
<dbReference type="AlphaFoldDB" id="A0A4R6BW41"/>
<sequence>MSALIWLLIIAAFIVAFAGLVMPVIPGILMMWVGFFLYHFLIDDNKLSWIFWVVMAVLTIISLVSDYVAGSYFVKRFGGSKAGEITAAVSVIAGSFVFPPFGIILVPLVAVLIVELIVLRDLEHAVKASIGSLFGFLTSTFAKFLILVIMVVWFFIDVNVNF</sequence>
<reference evidence="2 3" key="1">
    <citation type="submission" date="2019-01" db="EMBL/GenBank/DDBJ databases">
        <title>Draft genome sequences of the type strains of six Macrococcus species.</title>
        <authorList>
            <person name="Mazhar S."/>
            <person name="Altermann E."/>
            <person name="Hill C."/>
            <person name="Mcauliffe O."/>
        </authorList>
    </citation>
    <scope>NUCLEOTIDE SEQUENCE [LARGE SCALE GENOMIC DNA]</scope>
    <source>
        <strain evidence="2 3">CCM4815</strain>
    </source>
</reference>
<keyword evidence="1" id="KW-0472">Membrane</keyword>
<dbReference type="PANTHER" id="PTHR39165">
    <property type="entry name" value="IG HYPOTHETICAL 17883"/>
    <property type="match status" value="1"/>
</dbReference>
<name>A0A4R6BW41_9STAP</name>
<dbReference type="PANTHER" id="PTHR39165:SF1">
    <property type="entry name" value="DUF456 DOMAIN-CONTAINING PROTEIN"/>
    <property type="match status" value="1"/>
</dbReference>
<feature type="transmembrane region" description="Helical" evidence="1">
    <location>
        <begin position="85"/>
        <end position="118"/>
    </location>
</feature>
<evidence type="ECO:0000313" key="2">
    <source>
        <dbReference type="EMBL" id="TDM12240.1"/>
    </source>
</evidence>
<dbReference type="OrthoDB" id="9808460at2"/>
<dbReference type="EMBL" id="SCWB01000005">
    <property type="protein sequence ID" value="TDM12240.1"/>
    <property type="molecule type" value="Genomic_DNA"/>
</dbReference>
<organism evidence="2 3">
    <name type="scientific">Macrococcus lamae</name>
    <dbReference type="NCBI Taxonomy" id="198484"/>
    <lineage>
        <taxon>Bacteria</taxon>
        <taxon>Bacillati</taxon>
        <taxon>Bacillota</taxon>
        <taxon>Bacilli</taxon>
        <taxon>Bacillales</taxon>
        <taxon>Staphylococcaceae</taxon>
        <taxon>Macrococcus</taxon>
    </lineage>
</organism>
<feature type="transmembrane region" description="Helical" evidence="1">
    <location>
        <begin position="130"/>
        <end position="156"/>
    </location>
</feature>
<dbReference type="Proteomes" id="UP000294802">
    <property type="component" value="Unassembled WGS sequence"/>
</dbReference>
<comment type="caution">
    <text evidence="2">The sequence shown here is derived from an EMBL/GenBank/DDBJ whole genome shotgun (WGS) entry which is preliminary data.</text>
</comment>
<keyword evidence="3" id="KW-1185">Reference proteome</keyword>
<proteinExistence type="predicted"/>
<keyword evidence="1" id="KW-0812">Transmembrane</keyword>
<dbReference type="Pfam" id="PF04306">
    <property type="entry name" value="DUF456"/>
    <property type="match status" value="1"/>
</dbReference>
<evidence type="ECO:0000313" key="3">
    <source>
        <dbReference type="Proteomes" id="UP000294802"/>
    </source>
</evidence>
<accession>A0A4R6BW41</accession>
<protein>
    <submittedName>
        <fullName evidence="2">DUF456 domain-containing protein</fullName>
    </submittedName>
</protein>
<dbReference type="RefSeq" id="WP_133443410.1">
    <property type="nucleotide sequence ID" value="NZ_SCWB01000005.1"/>
</dbReference>
<evidence type="ECO:0000256" key="1">
    <source>
        <dbReference type="SAM" id="Phobius"/>
    </source>
</evidence>